<protein>
    <recommendedName>
        <fullName evidence="3">Glucuronosyltransferase</fullName>
    </recommendedName>
</protein>
<dbReference type="AlphaFoldDB" id="A0A2G9UK59"/>
<dbReference type="Proteomes" id="UP000230423">
    <property type="component" value="Unassembled WGS sequence"/>
</dbReference>
<keyword evidence="2" id="KW-1185">Reference proteome</keyword>
<dbReference type="EMBL" id="KZ346479">
    <property type="protein sequence ID" value="PIO69890.1"/>
    <property type="molecule type" value="Genomic_DNA"/>
</dbReference>
<evidence type="ECO:0000313" key="2">
    <source>
        <dbReference type="Proteomes" id="UP000230423"/>
    </source>
</evidence>
<reference evidence="1 2" key="1">
    <citation type="submission" date="2015-09" db="EMBL/GenBank/DDBJ databases">
        <title>Draft genome of the parasitic nematode Teladorsagia circumcincta isolate WARC Sus (inbred).</title>
        <authorList>
            <person name="Mitreva M."/>
        </authorList>
    </citation>
    <scope>NUCLEOTIDE SEQUENCE [LARGE SCALE GENOMIC DNA]</scope>
    <source>
        <strain evidence="1 2">S</strain>
    </source>
</reference>
<evidence type="ECO:0008006" key="3">
    <source>
        <dbReference type="Google" id="ProtNLM"/>
    </source>
</evidence>
<feature type="non-terminal residue" evidence="1">
    <location>
        <position position="103"/>
    </location>
</feature>
<dbReference type="OrthoDB" id="5835829at2759"/>
<name>A0A2G9UK59_TELCI</name>
<evidence type="ECO:0000313" key="1">
    <source>
        <dbReference type="EMBL" id="PIO69890.1"/>
    </source>
</evidence>
<sequence length="103" mass="11766">MLSSYRKCFQTRPSVPINFSSDKVNLLSSELMTSQIDQKMMRKGPTPPREEKSMNLCWVILLLLPLYSSDAYKFLVYSPLFGYSHTHFMGTIADILTEAGHDV</sequence>
<organism evidence="1 2">
    <name type="scientific">Teladorsagia circumcincta</name>
    <name type="common">Brown stomach worm</name>
    <name type="synonym">Ostertagia circumcincta</name>
    <dbReference type="NCBI Taxonomy" id="45464"/>
    <lineage>
        <taxon>Eukaryota</taxon>
        <taxon>Metazoa</taxon>
        <taxon>Ecdysozoa</taxon>
        <taxon>Nematoda</taxon>
        <taxon>Chromadorea</taxon>
        <taxon>Rhabditida</taxon>
        <taxon>Rhabditina</taxon>
        <taxon>Rhabditomorpha</taxon>
        <taxon>Strongyloidea</taxon>
        <taxon>Trichostrongylidae</taxon>
        <taxon>Teladorsagia</taxon>
    </lineage>
</organism>
<gene>
    <name evidence="1" type="ORF">TELCIR_08272</name>
</gene>
<proteinExistence type="predicted"/>
<accession>A0A2G9UK59</accession>